<organism evidence="1 2">
    <name type="scientific">Methylobacterium symbioticum</name>
    <dbReference type="NCBI Taxonomy" id="2584084"/>
    <lineage>
        <taxon>Bacteria</taxon>
        <taxon>Pseudomonadati</taxon>
        <taxon>Pseudomonadota</taxon>
        <taxon>Alphaproteobacteria</taxon>
        <taxon>Hyphomicrobiales</taxon>
        <taxon>Methylobacteriaceae</taxon>
        <taxon>Methylobacterium</taxon>
    </lineage>
</organism>
<proteinExistence type="predicted"/>
<dbReference type="EMBL" id="CABFPH010000141">
    <property type="protein sequence ID" value="VUD74634.1"/>
    <property type="molecule type" value="Genomic_DNA"/>
</dbReference>
<evidence type="ECO:0008006" key="3">
    <source>
        <dbReference type="Google" id="ProtNLM"/>
    </source>
</evidence>
<dbReference type="SUPFAM" id="SSF47336">
    <property type="entry name" value="ACP-like"/>
    <property type="match status" value="1"/>
</dbReference>
<dbReference type="Gene3D" id="1.10.1200.10">
    <property type="entry name" value="ACP-like"/>
    <property type="match status" value="1"/>
</dbReference>
<evidence type="ECO:0000313" key="1">
    <source>
        <dbReference type="EMBL" id="VUD74634.1"/>
    </source>
</evidence>
<protein>
    <recommendedName>
        <fullName evidence="3">Acyl carrier protein</fullName>
    </recommendedName>
</protein>
<name>A0A509ELS8_9HYPH</name>
<dbReference type="RefSeq" id="WP_142585911.1">
    <property type="nucleotide sequence ID" value="NZ_CABFPH010000141.1"/>
</dbReference>
<dbReference type="OrthoDB" id="9811033at2"/>
<sequence length="80" mass="8814">MTVLIRLQDVARDVFENERILLERGSTAADIAEWDSVSHIALVLAVEAAFDLRFGTAEIGSLENVGAFVDLIERKLRDAA</sequence>
<evidence type="ECO:0000313" key="2">
    <source>
        <dbReference type="Proteomes" id="UP000410984"/>
    </source>
</evidence>
<gene>
    <name evidence="1" type="ORF">MET9862_05267</name>
</gene>
<reference evidence="1 2" key="1">
    <citation type="submission" date="2019-06" db="EMBL/GenBank/DDBJ databases">
        <authorList>
            <person name="Rodrigo-Torres L."/>
            <person name="Arahal R. D."/>
            <person name="Lucena T."/>
        </authorList>
    </citation>
    <scope>NUCLEOTIDE SEQUENCE [LARGE SCALE GENOMIC DNA]</scope>
    <source>
        <strain evidence="1 2">SB0023/3</strain>
    </source>
</reference>
<accession>A0A509ELS8</accession>
<dbReference type="Proteomes" id="UP000410984">
    <property type="component" value="Unassembled WGS sequence"/>
</dbReference>
<dbReference type="AlphaFoldDB" id="A0A509ELS8"/>
<dbReference type="InterPro" id="IPR036736">
    <property type="entry name" value="ACP-like_sf"/>
</dbReference>
<keyword evidence="2" id="KW-1185">Reference proteome</keyword>